<accession>A0ABN8XRJ6</accession>
<sequence length="102" mass="11504">MYQFFGLPDGPVGKESAWDPPRDPNAGLIPGSRRSPGGGNDKLLQYSCLKNPMDRGAWQATVQRVAKSQTPERLKTHTHTHKYMHTHTPLFHLMVRGINTRI</sequence>
<name>A0ABN8XRJ6_RANTA</name>
<keyword evidence="3" id="KW-1185">Reference proteome</keyword>
<gene>
    <name evidence="2" type="ORF">MRATA1EN1_LOCUS959</name>
</gene>
<evidence type="ECO:0000313" key="3">
    <source>
        <dbReference type="Proteomes" id="UP001176941"/>
    </source>
</evidence>
<dbReference type="Proteomes" id="UP001176941">
    <property type="component" value="Chromosome 1"/>
</dbReference>
<organism evidence="2 3">
    <name type="scientific">Rangifer tarandus platyrhynchus</name>
    <name type="common">Svalbard reindeer</name>
    <dbReference type="NCBI Taxonomy" id="3082113"/>
    <lineage>
        <taxon>Eukaryota</taxon>
        <taxon>Metazoa</taxon>
        <taxon>Chordata</taxon>
        <taxon>Craniata</taxon>
        <taxon>Vertebrata</taxon>
        <taxon>Euteleostomi</taxon>
        <taxon>Mammalia</taxon>
        <taxon>Eutheria</taxon>
        <taxon>Laurasiatheria</taxon>
        <taxon>Artiodactyla</taxon>
        <taxon>Ruminantia</taxon>
        <taxon>Pecora</taxon>
        <taxon>Cervidae</taxon>
        <taxon>Odocoileinae</taxon>
        <taxon>Rangifer</taxon>
    </lineage>
</organism>
<feature type="region of interest" description="Disordered" evidence="1">
    <location>
        <begin position="1"/>
        <end position="40"/>
    </location>
</feature>
<protein>
    <submittedName>
        <fullName evidence="2">Uncharacterized protein</fullName>
    </submittedName>
</protein>
<proteinExistence type="predicted"/>
<reference evidence="2" key="1">
    <citation type="submission" date="2023-04" db="EMBL/GenBank/DDBJ databases">
        <authorList>
            <consortium name="ELIXIR-Norway"/>
        </authorList>
    </citation>
    <scope>NUCLEOTIDE SEQUENCE [LARGE SCALE GENOMIC DNA]</scope>
</reference>
<evidence type="ECO:0000313" key="2">
    <source>
        <dbReference type="EMBL" id="CAI9151997.1"/>
    </source>
</evidence>
<evidence type="ECO:0000256" key="1">
    <source>
        <dbReference type="SAM" id="MobiDB-lite"/>
    </source>
</evidence>
<dbReference type="EMBL" id="OX459937">
    <property type="protein sequence ID" value="CAI9151997.1"/>
    <property type="molecule type" value="Genomic_DNA"/>
</dbReference>